<evidence type="ECO:0000313" key="4">
    <source>
        <dbReference type="Proteomes" id="UP001204015"/>
    </source>
</evidence>
<dbReference type="Proteomes" id="UP001204015">
    <property type="component" value="Unassembled WGS sequence"/>
</dbReference>
<evidence type="ECO:0000259" key="2">
    <source>
        <dbReference type="Pfam" id="PF14289"/>
    </source>
</evidence>
<dbReference type="Pfam" id="PF13905">
    <property type="entry name" value="Thioredoxin_8"/>
    <property type="match status" value="1"/>
</dbReference>
<sequence>MKRAAYTLFSILIFLLTSCGVSKGHFKLEGQILHMNQGELYVYSLDGGTIGMDTIKIQGGRFAYEIPLKDDAILMLVFPNFSQQPIFAQSGKSVEIDADASKLKEMEVSGTKDNKLMTDFRKEIENASPPQAKHYAEQFIKDHPTSQVGTYLVQKYFIQDQQPDYTKAIALSDLMLKAQGKNGTLVRIREKIRSIEATQTGRRLPVFKTVDMNGKPISSADLTHSPYAMIIVWATWNDQSQQILRQVNDFRRRSGGKLQVVSISVDATKQDCLNTLKNDTIQWSNIWDGELLENKTLRKLGLTNVPDNLLLQRGRIIARGIKASQMNAQLEHLVR</sequence>
<protein>
    <submittedName>
        <fullName evidence="3">DUF4369 domain-containing protein</fullName>
    </submittedName>
</protein>
<dbReference type="RefSeq" id="WP_252760953.1">
    <property type="nucleotide sequence ID" value="NZ_JAMXLY010000021.1"/>
</dbReference>
<reference evidence="3 4" key="1">
    <citation type="submission" date="2022-06" db="EMBL/GenBank/DDBJ databases">
        <title>A taxonomic note on the genus Prevotella: Description of four novel genera and emended description of the genera Hallella and Xylanibacter.</title>
        <authorList>
            <person name="Hitch T.C.A."/>
        </authorList>
    </citation>
    <scope>NUCLEOTIDE SEQUENCE [LARGE SCALE GENOMIC DNA]</scope>
    <source>
        <strain evidence="3 4">DSM 100619</strain>
    </source>
</reference>
<dbReference type="PROSITE" id="PS51257">
    <property type="entry name" value="PROKAR_LIPOPROTEIN"/>
    <property type="match status" value="1"/>
</dbReference>
<gene>
    <name evidence="3" type="ORF">NG821_07040</name>
</gene>
<evidence type="ECO:0000259" key="1">
    <source>
        <dbReference type="Pfam" id="PF13905"/>
    </source>
</evidence>
<keyword evidence="4" id="KW-1185">Reference proteome</keyword>
<dbReference type="Gene3D" id="3.40.30.10">
    <property type="entry name" value="Glutaredoxin"/>
    <property type="match status" value="1"/>
</dbReference>
<dbReference type="InterPro" id="IPR012336">
    <property type="entry name" value="Thioredoxin-like_fold"/>
</dbReference>
<dbReference type="Pfam" id="PF14289">
    <property type="entry name" value="DUF4369"/>
    <property type="match status" value="1"/>
</dbReference>
<dbReference type="InterPro" id="IPR036249">
    <property type="entry name" value="Thioredoxin-like_sf"/>
</dbReference>
<organism evidence="3 4">
    <name type="scientific">Segatella cerevisiae</name>
    <dbReference type="NCBI Taxonomy" id="2053716"/>
    <lineage>
        <taxon>Bacteria</taxon>
        <taxon>Pseudomonadati</taxon>
        <taxon>Bacteroidota</taxon>
        <taxon>Bacteroidia</taxon>
        <taxon>Bacteroidales</taxon>
        <taxon>Prevotellaceae</taxon>
        <taxon>Segatella</taxon>
    </lineage>
</organism>
<feature type="domain" description="Thioredoxin-like fold" evidence="1">
    <location>
        <begin position="228"/>
        <end position="313"/>
    </location>
</feature>
<name>A0ABT1BY01_9BACT</name>
<proteinExistence type="predicted"/>
<dbReference type="SUPFAM" id="SSF52833">
    <property type="entry name" value="Thioredoxin-like"/>
    <property type="match status" value="1"/>
</dbReference>
<comment type="caution">
    <text evidence="3">The sequence shown here is derived from an EMBL/GenBank/DDBJ whole genome shotgun (WGS) entry which is preliminary data.</text>
</comment>
<dbReference type="EMBL" id="JAMXLY010000021">
    <property type="protein sequence ID" value="MCO6025595.1"/>
    <property type="molecule type" value="Genomic_DNA"/>
</dbReference>
<evidence type="ECO:0000313" key="3">
    <source>
        <dbReference type="EMBL" id="MCO6025595.1"/>
    </source>
</evidence>
<dbReference type="InterPro" id="IPR025380">
    <property type="entry name" value="DUF4369"/>
</dbReference>
<accession>A0ABT1BY01</accession>
<feature type="domain" description="DUF4369" evidence="2">
    <location>
        <begin position="26"/>
        <end position="117"/>
    </location>
</feature>